<feature type="transmembrane region" description="Helical" evidence="7">
    <location>
        <begin position="443"/>
        <end position="462"/>
    </location>
</feature>
<evidence type="ECO:0000259" key="8">
    <source>
        <dbReference type="Pfam" id="PF05140"/>
    </source>
</evidence>
<evidence type="ECO:0000256" key="4">
    <source>
        <dbReference type="ARBA" id="ARBA00022989"/>
    </source>
</evidence>
<evidence type="ECO:0000313" key="9">
    <source>
        <dbReference type="EMBL" id="GAB94224.1"/>
    </source>
</evidence>
<dbReference type="RefSeq" id="WP_006590757.1">
    <property type="nucleotide sequence ID" value="NZ_BAHD01000004.1"/>
</dbReference>
<dbReference type="GO" id="GO:0017004">
    <property type="term" value="P:cytochrome complex assembly"/>
    <property type="evidence" value="ECO:0007669"/>
    <property type="project" value="UniProtKB-KW"/>
</dbReference>
<evidence type="ECO:0000256" key="5">
    <source>
        <dbReference type="ARBA" id="ARBA00023136"/>
    </source>
</evidence>
<organism evidence="9 10">
    <name type="scientific">Kineosphaera limosa NBRC 100340</name>
    <dbReference type="NCBI Taxonomy" id="1184609"/>
    <lineage>
        <taxon>Bacteria</taxon>
        <taxon>Bacillati</taxon>
        <taxon>Actinomycetota</taxon>
        <taxon>Actinomycetes</taxon>
        <taxon>Micrococcales</taxon>
        <taxon>Dermatophilaceae</taxon>
        <taxon>Kineosphaera</taxon>
    </lineage>
</organism>
<reference evidence="9 10" key="1">
    <citation type="submission" date="2012-08" db="EMBL/GenBank/DDBJ databases">
        <title>Whole genome shotgun sequence of Kineosphaera limosa NBRC 100340.</title>
        <authorList>
            <person name="Yoshida I."/>
            <person name="Isaki S."/>
            <person name="Hosoyama A."/>
            <person name="Tsuchikane K."/>
            <person name="Katsumata H."/>
            <person name="Ando Y."/>
            <person name="Ohji S."/>
            <person name="Hamada M."/>
            <person name="Tamura T."/>
            <person name="Yamazoe A."/>
            <person name="Yamazaki S."/>
            <person name="Fujita N."/>
        </authorList>
    </citation>
    <scope>NUCLEOTIDE SEQUENCE [LARGE SCALE GENOMIC DNA]</scope>
    <source>
        <strain evidence="9 10">NBRC 100340</strain>
    </source>
</reference>
<feature type="transmembrane region" description="Helical" evidence="7">
    <location>
        <begin position="70"/>
        <end position="88"/>
    </location>
</feature>
<feature type="transmembrane region" description="Helical" evidence="7">
    <location>
        <begin position="229"/>
        <end position="250"/>
    </location>
</feature>
<proteinExistence type="predicted"/>
<comment type="caution">
    <text evidence="9">The sequence shown here is derived from an EMBL/GenBank/DDBJ whole genome shotgun (WGS) entry which is preliminary data.</text>
</comment>
<dbReference type="EMBL" id="BAHD01000004">
    <property type="protein sequence ID" value="GAB94224.1"/>
    <property type="molecule type" value="Genomic_DNA"/>
</dbReference>
<keyword evidence="10" id="KW-1185">Reference proteome</keyword>
<evidence type="ECO:0000256" key="2">
    <source>
        <dbReference type="ARBA" id="ARBA00022692"/>
    </source>
</evidence>
<evidence type="ECO:0000313" key="10">
    <source>
        <dbReference type="Proteomes" id="UP000008366"/>
    </source>
</evidence>
<keyword evidence="4 7" id="KW-1133">Transmembrane helix</keyword>
<keyword evidence="2 7" id="KW-0812">Transmembrane</keyword>
<name>K6X5Z5_9MICO</name>
<dbReference type="InterPro" id="IPR023494">
    <property type="entry name" value="Cyt_c_bgen_Ccs1/CcsB/ResB"/>
</dbReference>
<dbReference type="PANTHER" id="PTHR31566:SF0">
    <property type="entry name" value="CYTOCHROME C BIOGENESIS PROTEIN CCS1, CHLOROPLASTIC"/>
    <property type="match status" value="1"/>
</dbReference>
<feature type="domain" description="ResB-like" evidence="8">
    <location>
        <begin position="70"/>
        <end position="493"/>
    </location>
</feature>
<comment type="subcellular location">
    <subcellularLocation>
        <location evidence="1">Membrane</location>
        <topology evidence="1">Multi-pass membrane protein</topology>
    </subcellularLocation>
</comment>
<evidence type="ECO:0000256" key="6">
    <source>
        <dbReference type="SAM" id="MobiDB-lite"/>
    </source>
</evidence>
<keyword evidence="3" id="KW-0201">Cytochrome c-type biogenesis</keyword>
<gene>
    <name evidence="9" type="primary">resB</name>
    <name evidence="9" type="ORF">KILIM_004_00130</name>
</gene>
<keyword evidence="5 7" id="KW-0472">Membrane</keyword>
<feature type="compositionally biased region" description="Pro residues" evidence="6">
    <location>
        <begin position="25"/>
        <end position="37"/>
    </location>
</feature>
<evidence type="ECO:0000256" key="1">
    <source>
        <dbReference type="ARBA" id="ARBA00004141"/>
    </source>
</evidence>
<sequence>MTRSVDLAGPQVLARTIDDSRSGPGAPPPQTPPPPPTARRGGGRGPRKRGSSLLHRIARKTVAFFYNKQTAIAIILFMAFLTLVGTMIQQSPDGVRGDPEAYASWIDRNRPRYGGWTDILATLGFYHVFASWWFKITTIMLTLSIIACTAHRCPQLWQRSMHPHTHAGERFFDHAGLRADVVVAGTPEQARAGVEDVLRAHHYRILSNPKDPQRSSYADRFRYAPFSTLVAHTAFVVILLGVLITSALGFRLNEFPVTVGQSRAVGQDTDLTIQVNSFSDSYHPDGQPMDFVSDITLFDGGRQVARQEIRVNTPLAYDGVMIYQSYFGIAAMMRITDTTGTVLFDGGVPLQYTTDDERHVFGSVTLPEHGMKLWIITAASGRLDALVAPGQVQVDAVPVEATERTDSALLDQGSTSQVEGLNVTFHRERQFTGLSVARDRGAIVVWIGAGLMSVGFLLTFFVKQRRLWVRVRPIEPGHPSYVPGAPRSRVRIASADRFDIGYERRFRRMVAQVVAQSRGRTGPADPAHLPSSTHRPG</sequence>
<feature type="transmembrane region" description="Helical" evidence="7">
    <location>
        <begin position="132"/>
        <end position="151"/>
    </location>
</feature>
<dbReference type="PANTHER" id="PTHR31566">
    <property type="entry name" value="CYTOCHROME C BIOGENESIS PROTEIN CCS1, CHLOROPLASTIC"/>
    <property type="match status" value="1"/>
</dbReference>
<feature type="region of interest" description="Disordered" evidence="6">
    <location>
        <begin position="514"/>
        <end position="537"/>
    </location>
</feature>
<dbReference type="Pfam" id="PF05140">
    <property type="entry name" value="ResB"/>
    <property type="match status" value="1"/>
</dbReference>
<dbReference type="eggNOG" id="COG1333">
    <property type="taxonomic scope" value="Bacteria"/>
</dbReference>
<feature type="region of interest" description="Disordered" evidence="6">
    <location>
        <begin position="1"/>
        <end position="51"/>
    </location>
</feature>
<feature type="compositionally biased region" description="Basic residues" evidence="6">
    <location>
        <begin position="41"/>
        <end position="50"/>
    </location>
</feature>
<dbReference type="AlphaFoldDB" id="K6X5Z5"/>
<dbReference type="Proteomes" id="UP000008366">
    <property type="component" value="Unassembled WGS sequence"/>
</dbReference>
<dbReference type="OrthoDB" id="9770923at2"/>
<dbReference type="GO" id="GO:0016020">
    <property type="term" value="C:membrane"/>
    <property type="evidence" value="ECO:0007669"/>
    <property type="project" value="UniProtKB-SubCell"/>
</dbReference>
<evidence type="ECO:0000256" key="3">
    <source>
        <dbReference type="ARBA" id="ARBA00022748"/>
    </source>
</evidence>
<accession>K6X5Z5</accession>
<evidence type="ECO:0000256" key="7">
    <source>
        <dbReference type="SAM" id="Phobius"/>
    </source>
</evidence>
<dbReference type="STRING" id="1184609.KILIM_004_00130"/>
<protein>
    <submittedName>
        <fullName evidence="9">Cytochrome c biogenesis protein ResB</fullName>
    </submittedName>
</protein>
<dbReference type="InterPro" id="IPR007816">
    <property type="entry name" value="ResB-like_domain"/>
</dbReference>